<feature type="transmembrane region" description="Helical" evidence="17">
    <location>
        <begin position="89"/>
        <end position="112"/>
    </location>
</feature>
<evidence type="ECO:0000256" key="14">
    <source>
        <dbReference type="ARBA" id="ARBA00033245"/>
    </source>
</evidence>
<dbReference type="InterPro" id="IPR007554">
    <property type="entry name" value="Glycerophosphate_synth"/>
</dbReference>
<evidence type="ECO:0000256" key="7">
    <source>
        <dbReference type="ARBA" id="ARBA00022927"/>
    </source>
</evidence>
<dbReference type="InterPro" id="IPR028055">
    <property type="entry name" value="YidC/Oxa/ALB_C"/>
</dbReference>
<evidence type="ECO:0000256" key="10">
    <source>
        <dbReference type="ARBA" id="ARBA00023186"/>
    </source>
</evidence>
<comment type="caution">
    <text evidence="19">The sequence shown here is derived from an EMBL/GenBank/DDBJ whole genome shotgun (WGS) entry which is preliminary data.</text>
</comment>
<keyword evidence="4" id="KW-0813">Transport</keyword>
<dbReference type="InterPro" id="IPR047196">
    <property type="entry name" value="YidC_ALB_C"/>
</dbReference>
<evidence type="ECO:0000256" key="3">
    <source>
        <dbReference type="ARBA" id="ARBA00015325"/>
    </source>
</evidence>
<feature type="transmembrane region" description="Helical" evidence="17">
    <location>
        <begin position="23"/>
        <end position="45"/>
    </location>
</feature>
<dbReference type="Proteomes" id="UP000438093">
    <property type="component" value="Unassembled WGS sequence"/>
</dbReference>
<evidence type="ECO:0000256" key="5">
    <source>
        <dbReference type="ARBA" id="ARBA00022475"/>
    </source>
</evidence>
<evidence type="ECO:0000256" key="11">
    <source>
        <dbReference type="ARBA" id="ARBA00025034"/>
    </source>
</evidence>
<dbReference type="PANTHER" id="PTHR12428:SF65">
    <property type="entry name" value="CYTOCHROME C OXIDASE ASSEMBLY PROTEIN COX18, MITOCHONDRIAL"/>
    <property type="match status" value="1"/>
</dbReference>
<dbReference type="AlphaFoldDB" id="A0A6N7RSP5"/>
<dbReference type="InterPro" id="IPR043148">
    <property type="entry name" value="TagF_C"/>
</dbReference>
<dbReference type="GO" id="GO:0005886">
    <property type="term" value="C:plasma membrane"/>
    <property type="evidence" value="ECO:0007669"/>
    <property type="project" value="UniProtKB-SubCell"/>
</dbReference>
<dbReference type="GO" id="GO:0015031">
    <property type="term" value="P:protein transport"/>
    <property type="evidence" value="ECO:0007669"/>
    <property type="project" value="UniProtKB-KW"/>
</dbReference>
<evidence type="ECO:0000256" key="12">
    <source>
        <dbReference type="ARBA" id="ARBA00026028"/>
    </source>
</evidence>
<dbReference type="RefSeq" id="WP_154334466.1">
    <property type="nucleotide sequence ID" value="NZ_VTFY01000013.1"/>
</dbReference>
<dbReference type="PANTHER" id="PTHR12428">
    <property type="entry name" value="OXA1"/>
    <property type="match status" value="1"/>
</dbReference>
<dbReference type="Gene3D" id="3.40.50.12580">
    <property type="match status" value="1"/>
</dbReference>
<keyword evidence="7" id="KW-0653">Protein transport</keyword>
<evidence type="ECO:0000256" key="2">
    <source>
        <dbReference type="ARBA" id="ARBA00010527"/>
    </source>
</evidence>
<dbReference type="Pfam" id="PF02096">
    <property type="entry name" value="60KD_IMP"/>
    <property type="match status" value="1"/>
</dbReference>
<feature type="domain" description="Membrane insertase YidC/Oxa/ALB C-terminal" evidence="18">
    <location>
        <begin position="23"/>
        <end position="208"/>
    </location>
</feature>
<dbReference type="NCBIfam" id="TIGR03592">
    <property type="entry name" value="yidC_oxa1_cterm"/>
    <property type="match status" value="1"/>
</dbReference>
<evidence type="ECO:0000259" key="18">
    <source>
        <dbReference type="Pfam" id="PF02096"/>
    </source>
</evidence>
<comment type="function">
    <text evidence="11">Required for the insertion and/or proper folding and/or complex formation of integral membrane proteins into the membrane. Involved in integration of membrane proteins that insert both dependently and independently of the Sec translocase complex, as well as at least some lipoproteins. Aids folding of multispanning membrane proteins.</text>
</comment>
<dbReference type="GO" id="GO:0047355">
    <property type="term" value="F:CDP-glycerol glycerophosphotransferase activity"/>
    <property type="evidence" value="ECO:0007669"/>
    <property type="project" value="InterPro"/>
</dbReference>
<name>A0A6N7RSP5_9ACTN</name>
<evidence type="ECO:0000256" key="16">
    <source>
        <dbReference type="RuleBase" id="RU003945"/>
    </source>
</evidence>
<evidence type="ECO:0000313" key="19">
    <source>
        <dbReference type="EMBL" id="MRX83668.1"/>
    </source>
</evidence>
<comment type="subcellular location">
    <subcellularLocation>
        <location evidence="1">Cell membrane</location>
        <topology evidence="1">Multi-pass membrane protein</topology>
    </subcellularLocation>
    <subcellularLocation>
        <location evidence="16">Membrane</location>
        <topology evidence="16">Multi-pass membrane protein</topology>
    </subcellularLocation>
</comment>
<evidence type="ECO:0000256" key="17">
    <source>
        <dbReference type="SAM" id="Phobius"/>
    </source>
</evidence>
<reference evidence="20" key="1">
    <citation type="submission" date="2019-08" db="EMBL/GenBank/DDBJ databases">
        <title>Arthrobacter sp. nov., isolated from plateau pika and Tibetan wild ass.</title>
        <authorList>
            <person name="Ge Y."/>
        </authorList>
    </citation>
    <scope>NUCLEOTIDE SEQUENCE [LARGE SCALE GENOMIC DNA]</scope>
    <source>
        <strain evidence="20">HF-4214</strain>
    </source>
</reference>
<keyword evidence="20" id="KW-1185">Reference proteome</keyword>
<keyword evidence="8 17" id="KW-1133">Transmembrane helix</keyword>
<evidence type="ECO:0000256" key="15">
    <source>
        <dbReference type="ARBA" id="ARBA00033342"/>
    </source>
</evidence>
<organism evidence="19 20">
    <name type="scientific">Eggerthella guodeyinii</name>
    <dbReference type="NCBI Taxonomy" id="2690837"/>
    <lineage>
        <taxon>Bacteria</taxon>
        <taxon>Bacillati</taxon>
        <taxon>Actinomycetota</taxon>
        <taxon>Coriobacteriia</taxon>
        <taxon>Eggerthellales</taxon>
        <taxon>Eggerthellaceae</taxon>
        <taxon>Eggerthella</taxon>
    </lineage>
</organism>
<dbReference type="GO" id="GO:0051205">
    <property type="term" value="P:protein insertion into membrane"/>
    <property type="evidence" value="ECO:0007669"/>
    <property type="project" value="TreeGrafter"/>
</dbReference>
<keyword evidence="5" id="KW-1003">Cell membrane</keyword>
<feature type="transmembrane region" description="Helical" evidence="17">
    <location>
        <begin position="132"/>
        <end position="151"/>
    </location>
</feature>
<comment type="similarity">
    <text evidence="2">Belongs to the OXA1/ALB3/YidC family. Type 1 subfamily.</text>
</comment>
<evidence type="ECO:0000256" key="1">
    <source>
        <dbReference type="ARBA" id="ARBA00004651"/>
    </source>
</evidence>
<evidence type="ECO:0000256" key="13">
    <source>
        <dbReference type="ARBA" id="ARBA00031538"/>
    </source>
</evidence>
<evidence type="ECO:0000256" key="8">
    <source>
        <dbReference type="ARBA" id="ARBA00022989"/>
    </source>
</evidence>
<sequence>MLDILANLLSLIVQPCYDLTGNWWAAIFLFTVIIKVILMPMSLWCQMNSIVMVKILPDINRIKVRYFGDNETIGEKQNQLYKEKHYHPLLSLVPLAVQIIILFGLVEVIHSITDYGAPGTEFLGMVPIEDGGLSWVMPVLAGLSAVVMGFAQNRINPLQREQSRVEKNTTNGLSIALSFVLGIFVASGMAFYWICSNLTSVVVQALCNVVIKPEKHIDYNDLAASRAELDELNALSARKSKWYRRDPLASREKADYKRFFNIVNKHIVFYSERSGFYKYFQGAIEWLLENSDVRIHYVTNDPDDQIFKMAEREPRILPYYIGEKRLITLMMKMDSDIVVATLEDLENYYVKRSYIRKDIEYVFMFHHMTSTTLVARKGAYDHYDTVLCVGQHQVDELRKAEELYDTPRKNLIPCGYDMIDRMTRDYDAMEAPHRNRPVVIIAPSWQENCILDLCIDQLIDPLLTHGYCVVVRPHPEYVKRYSPRWEALMSRYANAPSDALRFEGDFSSSESVFSSDVLITDWSSVACDFSFSTKKPSIFIDTPMKITNPDYLEIGIEPIDISLRNEIGVSLSPDKLEGIADVIADMISSSESWSGKIEEIESRTIFNLGRGGEVAGSYLLDRIIAKQEEKNMEGTDAC</sequence>
<keyword evidence="10" id="KW-0143">Chaperone</keyword>
<proteinExistence type="inferred from homology"/>
<dbReference type="Pfam" id="PF04464">
    <property type="entry name" value="Glyphos_transf"/>
    <property type="match status" value="1"/>
</dbReference>
<gene>
    <name evidence="19" type="primary">yidC</name>
    <name evidence="19" type="ORF">GJG86_14385</name>
</gene>
<evidence type="ECO:0000256" key="9">
    <source>
        <dbReference type="ARBA" id="ARBA00023136"/>
    </source>
</evidence>
<comment type="subunit">
    <text evidence="12">Interacts with the Sec translocase complex via SecD. Specifically interacts with transmembrane segments of nascent integral membrane proteins during membrane integration.</text>
</comment>
<keyword evidence="6 16" id="KW-0812">Transmembrane</keyword>
<feature type="transmembrane region" description="Helical" evidence="17">
    <location>
        <begin position="172"/>
        <end position="194"/>
    </location>
</feature>
<evidence type="ECO:0000313" key="20">
    <source>
        <dbReference type="Proteomes" id="UP000438093"/>
    </source>
</evidence>
<accession>A0A6N7RSP5</accession>
<dbReference type="EMBL" id="VTFY01000013">
    <property type="protein sequence ID" value="MRX83668.1"/>
    <property type="molecule type" value="Genomic_DNA"/>
</dbReference>
<dbReference type="CDD" id="cd20070">
    <property type="entry name" value="5TM_YidC_Alb3"/>
    <property type="match status" value="1"/>
</dbReference>
<dbReference type="GO" id="GO:0032977">
    <property type="term" value="F:membrane insertase activity"/>
    <property type="evidence" value="ECO:0007669"/>
    <property type="project" value="InterPro"/>
</dbReference>
<dbReference type="InterPro" id="IPR001708">
    <property type="entry name" value="YidC/ALB3/OXA1/COX18"/>
</dbReference>
<keyword evidence="9 17" id="KW-0472">Membrane</keyword>
<protein>
    <recommendedName>
        <fullName evidence="3">Membrane protein insertase YidC</fullName>
    </recommendedName>
    <alternativeName>
        <fullName evidence="15">Foldase YidC</fullName>
    </alternativeName>
    <alternativeName>
        <fullName evidence="14">Membrane integrase YidC</fullName>
    </alternativeName>
    <alternativeName>
        <fullName evidence="13">Membrane protein YidC</fullName>
    </alternativeName>
</protein>
<evidence type="ECO:0000256" key="6">
    <source>
        <dbReference type="ARBA" id="ARBA00022692"/>
    </source>
</evidence>
<evidence type="ECO:0000256" key="4">
    <source>
        <dbReference type="ARBA" id="ARBA00022448"/>
    </source>
</evidence>